<proteinExistence type="predicted"/>
<reference evidence="1" key="2">
    <citation type="journal article" date="2015" name="Data Brief">
        <title>Shoot transcriptome of the giant reed, Arundo donax.</title>
        <authorList>
            <person name="Barrero R.A."/>
            <person name="Guerrero F.D."/>
            <person name="Moolhuijzen P."/>
            <person name="Goolsby J.A."/>
            <person name="Tidwell J."/>
            <person name="Bellgard S.E."/>
            <person name="Bellgard M.I."/>
        </authorList>
    </citation>
    <scope>NUCLEOTIDE SEQUENCE</scope>
    <source>
        <tissue evidence="1">Shoot tissue taken approximately 20 cm above the soil surface</tissue>
    </source>
</reference>
<dbReference type="EMBL" id="GBRH01279071">
    <property type="protein sequence ID" value="JAD18824.1"/>
    <property type="molecule type" value="Transcribed_RNA"/>
</dbReference>
<sequence>MGKYLVETTLSVES</sequence>
<organism evidence="1">
    <name type="scientific">Arundo donax</name>
    <name type="common">Giant reed</name>
    <name type="synonym">Donax arundinaceus</name>
    <dbReference type="NCBI Taxonomy" id="35708"/>
    <lineage>
        <taxon>Eukaryota</taxon>
        <taxon>Viridiplantae</taxon>
        <taxon>Streptophyta</taxon>
        <taxon>Embryophyta</taxon>
        <taxon>Tracheophyta</taxon>
        <taxon>Spermatophyta</taxon>
        <taxon>Magnoliopsida</taxon>
        <taxon>Liliopsida</taxon>
        <taxon>Poales</taxon>
        <taxon>Poaceae</taxon>
        <taxon>PACMAD clade</taxon>
        <taxon>Arundinoideae</taxon>
        <taxon>Arundineae</taxon>
        <taxon>Arundo</taxon>
    </lineage>
</organism>
<reference evidence="1" key="1">
    <citation type="submission" date="2014-09" db="EMBL/GenBank/DDBJ databases">
        <authorList>
            <person name="Magalhaes I.L.F."/>
            <person name="Oliveira U."/>
            <person name="Santos F.R."/>
            <person name="Vidigal T.H.D.A."/>
            <person name="Brescovit A.D."/>
            <person name="Santos A.J."/>
        </authorList>
    </citation>
    <scope>NUCLEOTIDE SEQUENCE</scope>
    <source>
        <tissue evidence="1">Shoot tissue taken approximately 20 cm above the soil surface</tissue>
    </source>
</reference>
<protein>
    <submittedName>
        <fullName evidence="1">Uncharacterized protein</fullName>
    </submittedName>
</protein>
<accession>A0A0A8XXT9</accession>
<name>A0A0A8XXT9_ARUDO</name>
<evidence type="ECO:0000313" key="1">
    <source>
        <dbReference type="EMBL" id="JAD18824.1"/>
    </source>
</evidence>